<feature type="transmembrane region" description="Helical" evidence="1">
    <location>
        <begin position="28"/>
        <end position="47"/>
    </location>
</feature>
<accession>A0A8S1RL82</accession>
<sequence length="481" mass="58500">MNPFTLTFIDENLEKKYIESYSIELIQAFRYTFSLMSISNIILSLFWIKREEMLIGILLVAISLTQTIVFYYIKMKQQFLSVVGYLISSLSLFASFYHLLPMYYPEMYEHQYDWIFDISQFLALNFTLTPNFLLNQLLQLMFLFSRLLMRNYNHFHIETLILTLYLILFWQKEYYRQKHNRQLFLLNEQQKSSFSIWDDLVDHKIVLLTYNEYWEKIEFQQANKCMNGYIKIENKDFLEDFRVIDQKITLNQYLLEKVRDKSNEFQIRVLNTINRDKFIVKCVIQKFEQIKIAIKFSEFQSGFSSQQWNNNSYLRVLKNLKKIDKTQYYRETLRNLLYNSYYIKEKILEQVEELRYQKLRLFLDTILNKEKIRINFEIKQFSTVLPLFFALICCLVKVYKIRDICLIELNQYNIQVILYGNDIDVPRHRFDVCKRIVSNILQQIGQNNCRYEQDYCSLILVNKQELMEWSPKNNQLITFSN</sequence>
<comment type="caution">
    <text evidence="2">The sequence shown here is derived from an EMBL/GenBank/DDBJ whole genome shotgun (WGS) entry which is preliminary data.</text>
</comment>
<evidence type="ECO:0000256" key="1">
    <source>
        <dbReference type="SAM" id="Phobius"/>
    </source>
</evidence>
<dbReference type="AlphaFoldDB" id="A0A8S1RL82"/>
<feature type="transmembrane region" description="Helical" evidence="1">
    <location>
        <begin position="79"/>
        <end position="100"/>
    </location>
</feature>
<proteinExistence type="predicted"/>
<feature type="transmembrane region" description="Helical" evidence="1">
    <location>
        <begin position="54"/>
        <end position="73"/>
    </location>
</feature>
<feature type="transmembrane region" description="Helical" evidence="1">
    <location>
        <begin position="112"/>
        <end position="134"/>
    </location>
</feature>
<dbReference type="Proteomes" id="UP000692954">
    <property type="component" value="Unassembled WGS sequence"/>
</dbReference>
<dbReference type="EMBL" id="CAJJDN010000184">
    <property type="protein sequence ID" value="CAD8128177.1"/>
    <property type="molecule type" value="Genomic_DNA"/>
</dbReference>
<gene>
    <name evidence="2" type="ORF">PSON_ATCC_30995.1.T1840008</name>
</gene>
<organism evidence="2 3">
    <name type="scientific">Paramecium sonneborni</name>
    <dbReference type="NCBI Taxonomy" id="65129"/>
    <lineage>
        <taxon>Eukaryota</taxon>
        <taxon>Sar</taxon>
        <taxon>Alveolata</taxon>
        <taxon>Ciliophora</taxon>
        <taxon>Intramacronucleata</taxon>
        <taxon>Oligohymenophorea</taxon>
        <taxon>Peniculida</taxon>
        <taxon>Parameciidae</taxon>
        <taxon>Paramecium</taxon>
    </lineage>
</organism>
<reference evidence="2" key="1">
    <citation type="submission" date="2021-01" db="EMBL/GenBank/DDBJ databases">
        <authorList>
            <consortium name="Genoscope - CEA"/>
            <person name="William W."/>
        </authorList>
    </citation>
    <scope>NUCLEOTIDE SEQUENCE</scope>
</reference>
<dbReference type="OrthoDB" id="299239at2759"/>
<keyword evidence="1" id="KW-1133">Transmembrane helix</keyword>
<evidence type="ECO:0000313" key="2">
    <source>
        <dbReference type="EMBL" id="CAD8128177.1"/>
    </source>
</evidence>
<keyword evidence="1" id="KW-0812">Transmembrane</keyword>
<name>A0A8S1RL82_9CILI</name>
<keyword evidence="1" id="KW-0472">Membrane</keyword>
<evidence type="ECO:0000313" key="3">
    <source>
        <dbReference type="Proteomes" id="UP000692954"/>
    </source>
</evidence>
<evidence type="ECO:0008006" key="4">
    <source>
        <dbReference type="Google" id="ProtNLM"/>
    </source>
</evidence>
<keyword evidence="3" id="KW-1185">Reference proteome</keyword>
<feature type="transmembrane region" description="Helical" evidence="1">
    <location>
        <begin position="154"/>
        <end position="171"/>
    </location>
</feature>
<protein>
    <recommendedName>
        <fullName evidence="4">Transmembrane protein</fullName>
    </recommendedName>
</protein>